<accession>A0AAV0LCQ1</accession>
<sequence length="171" mass="19367">MRQSKAAEVSVGGYAMGRRLLEWDRRRGDRCLKQQQRLHHIVSLLLQVCHFDHAPENLRLPPPTMVVARIPLLIEMRFGAAEYFSSSSMVLLQISQSQICALVHPVSNHNIDRGHQFSYQGLGTPVPCICICDYIHLPLNAFVFKQVLARVAACPPLDDEQGTFFNMRSLI</sequence>
<evidence type="ECO:0000313" key="2">
    <source>
        <dbReference type="Proteomes" id="UP001154282"/>
    </source>
</evidence>
<dbReference type="AlphaFoldDB" id="A0AAV0LCQ1"/>
<gene>
    <name evidence="1" type="ORF">LITE_LOCUS23250</name>
</gene>
<evidence type="ECO:0000313" key="1">
    <source>
        <dbReference type="EMBL" id="CAI0432021.1"/>
    </source>
</evidence>
<comment type="caution">
    <text evidence="1">The sequence shown here is derived from an EMBL/GenBank/DDBJ whole genome shotgun (WGS) entry which is preliminary data.</text>
</comment>
<dbReference type="Proteomes" id="UP001154282">
    <property type="component" value="Unassembled WGS sequence"/>
</dbReference>
<keyword evidence="2" id="KW-1185">Reference proteome</keyword>
<organism evidence="1 2">
    <name type="scientific">Linum tenue</name>
    <dbReference type="NCBI Taxonomy" id="586396"/>
    <lineage>
        <taxon>Eukaryota</taxon>
        <taxon>Viridiplantae</taxon>
        <taxon>Streptophyta</taxon>
        <taxon>Embryophyta</taxon>
        <taxon>Tracheophyta</taxon>
        <taxon>Spermatophyta</taxon>
        <taxon>Magnoliopsida</taxon>
        <taxon>eudicotyledons</taxon>
        <taxon>Gunneridae</taxon>
        <taxon>Pentapetalae</taxon>
        <taxon>rosids</taxon>
        <taxon>fabids</taxon>
        <taxon>Malpighiales</taxon>
        <taxon>Linaceae</taxon>
        <taxon>Linum</taxon>
    </lineage>
</organism>
<name>A0AAV0LCQ1_9ROSI</name>
<dbReference type="EMBL" id="CAMGYJ010000006">
    <property type="protein sequence ID" value="CAI0432021.1"/>
    <property type="molecule type" value="Genomic_DNA"/>
</dbReference>
<reference evidence="1" key="1">
    <citation type="submission" date="2022-08" db="EMBL/GenBank/DDBJ databases">
        <authorList>
            <person name="Gutierrez-Valencia J."/>
        </authorList>
    </citation>
    <scope>NUCLEOTIDE SEQUENCE</scope>
</reference>
<proteinExistence type="predicted"/>
<protein>
    <submittedName>
        <fullName evidence="1">Uncharacterized protein</fullName>
    </submittedName>
</protein>